<dbReference type="Pfam" id="PF20158">
    <property type="entry name" value="Cas5fv_helical"/>
    <property type="match status" value="1"/>
</dbReference>
<dbReference type="EMBL" id="OCMU01000002">
    <property type="protein sequence ID" value="SOD20653.1"/>
    <property type="molecule type" value="Genomic_DNA"/>
</dbReference>
<sequence length="348" mass="40202">MRITIKYEASWRNSFLDGSNSEPLPKGGRTFVGSMTTLGKRDNQGNYPNFIKREITHDTVMGVLNRLIGDQRKLYQSRNCPKYFFSDLEEHISFNDQQNQSEPINTETVYIRNMEGNTDQNSFSGMIKDNHPTFSSNYSREFWGVLWLSLEDLIVFFRNQSFKFELPDAIDINLASVLERSLYLRDVKPITCDEIILRVIDILKNEFPDEEYVEFEKVKPIRLYSAALYIQLARLNHKYDMKTACNQRGAKSYVFGYSKRGFNGMRDFMKNFITGGEKPIWGNPYQLKERRKGEGEVVSLLTKANGTLDILLSIPEDKAQQLKEMIEAAGVSSFYLGKKGLAYVDVIR</sequence>
<dbReference type="InterPro" id="IPR047583">
    <property type="entry name" value="Cas5fv"/>
</dbReference>
<accession>A0A286AFG4</accession>
<evidence type="ECO:0000313" key="2">
    <source>
        <dbReference type="EMBL" id="SOD20653.1"/>
    </source>
</evidence>
<protein>
    <recommendedName>
        <fullName evidence="1">Cas5fv helical domain-containing protein</fullName>
    </recommendedName>
</protein>
<reference evidence="2 3" key="1">
    <citation type="submission" date="2017-09" db="EMBL/GenBank/DDBJ databases">
        <authorList>
            <person name="Ehlers B."/>
            <person name="Leendertz F.H."/>
        </authorList>
    </citation>
    <scope>NUCLEOTIDE SEQUENCE [LARGE SCALE GENOMIC DNA]</scope>
    <source>
        <strain evidence="2 3">Nm42</strain>
    </source>
</reference>
<feature type="domain" description="Cas5fv helical" evidence="1">
    <location>
        <begin position="117"/>
        <end position="278"/>
    </location>
</feature>
<name>A0A286AFG4_9PROT</name>
<dbReference type="CDD" id="cd21143">
    <property type="entry name" value="Cas5fv"/>
    <property type="match status" value="1"/>
</dbReference>
<organism evidence="2 3">
    <name type="scientific">Nitrosomonas ureae</name>
    <dbReference type="NCBI Taxonomy" id="44577"/>
    <lineage>
        <taxon>Bacteria</taxon>
        <taxon>Pseudomonadati</taxon>
        <taxon>Pseudomonadota</taxon>
        <taxon>Betaproteobacteria</taxon>
        <taxon>Nitrosomonadales</taxon>
        <taxon>Nitrosomonadaceae</taxon>
        <taxon>Nitrosomonas</taxon>
    </lineage>
</organism>
<dbReference type="InterPro" id="IPR045374">
    <property type="entry name" value="Cas5fv_helical"/>
</dbReference>
<evidence type="ECO:0000313" key="3">
    <source>
        <dbReference type="Proteomes" id="UP000219335"/>
    </source>
</evidence>
<gene>
    <name evidence="2" type="ORF">SAMN06297164_2701</name>
</gene>
<evidence type="ECO:0000259" key="1">
    <source>
        <dbReference type="Pfam" id="PF20158"/>
    </source>
</evidence>
<dbReference type="AlphaFoldDB" id="A0A286AFG4"/>
<proteinExistence type="predicted"/>
<dbReference type="Proteomes" id="UP000219335">
    <property type="component" value="Unassembled WGS sequence"/>
</dbReference>